<gene>
    <name evidence="1" type="ORF">PIBRA_LOCUS1975</name>
</gene>
<dbReference type="AlphaFoldDB" id="A0A9P0T6U9"/>
<accession>A0A9P0T6U9</accession>
<evidence type="ECO:0000313" key="2">
    <source>
        <dbReference type="Proteomes" id="UP001152562"/>
    </source>
</evidence>
<sequence length="86" mass="9613">MIFIHADSALLETFSLMTSPPSSPLEQKQKKHCFLVRIHDSTTVENCWSGKQPTARAVGVRRSDVYCSNSPVRPLYSSPRGCGFKQ</sequence>
<evidence type="ECO:0000313" key="1">
    <source>
        <dbReference type="EMBL" id="CAH3982052.1"/>
    </source>
</evidence>
<name>A0A9P0T6U9_PIEBR</name>
<protein>
    <submittedName>
        <fullName evidence="1">Uncharacterized protein</fullName>
    </submittedName>
</protein>
<reference evidence="1" key="1">
    <citation type="submission" date="2022-05" db="EMBL/GenBank/DDBJ databases">
        <authorList>
            <person name="Okamura Y."/>
        </authorList>
    </citation>
    <scope>NUCLEOTIDE SEQUENCE</scope>
</reference>
<dbReference type="EMBL" id="CALOZG010000002">
    <property type="protein sequence ID" value="CAH3982052.1"/>
    <property type="molecule type" value="Genomic_DNA"/>
</dbReference>
<organism evidence="1 2">
    <name type="scientific">Pieris brassicae</name>
    <name type="common">White butterfly</name>
    <name type="synonym">Large white butterfly</name>
    <dbReference type="NCBI Taxonomy" id="7116"/>
    <lineage>
        <taxon>Eukaryota</taxon>
        <taxon>Metazoa</taxon>
        <taxon>Ecdysozoa</taxon>
        <taxon>Arthropoda</taxon>
        <taxon>Hexapoda</taxon>
        <taxon>Insecta</taxon>
        <taxon>Pterygota</taxon>
        <taxon>Neoptera</taxon>
        <taxon>Endopterygota</taxon>
        <taxon>Lepidoptera</taxon>
        <taxon>Glossata</taxon>
        <taxon>Ditrysia</taxon>
        <taxon>Papilionoidea</taxon>
        <taxon>Pieridae</taxon>
        <taxon>Pierinae</taxon>
        <taxon>Pieris</taxon>
    </lineage>
</organism>
<dbReference type="Proteomes" id="UP001152562">
    <property type="component" value="Unassembled WGS sequence"/>
</dbReference>
<keyword evidence="2" id="KW-1185">Reference proteome</keyword>
<comment type="caution">
    <text evidence="1">The sequence shown here is derived from an EMBL/GenBank/DDBJ whole genome shotgun (WGS) entry which is preliminary data.</text>
</comment>
<proteinExistence type="predicted"/>